<proteinExistence type="predicted"/>
<dbReference type="CDD" id="cd00090">
    <property type="entry name" value="HTH_ARSR"/>
    <property type="match status" value="1"/>
</dbReference>
<accession>A0A1I3ZQS9</accession>
<evidence type="ECO:0000256" key="3">
    <source>
        <dbReference type="ARBA" id="ARBA00023163"/>
    </source>
</evidence>
<dbReference type="NCBIfam" id="NF033788">
    <property type="entry name" value="HTH_metalloreg"/>
    <property type="match status" value="1"/>
</dbReference>
<dbReference type="EMBL" id="FOSR01000003">
    <property type="protein sequence ID" value="SFK46353.1"/>
    <property type="molecule type" value="Genomic_DNA"/>
</dbReference>
<dbReference type="RefSeq" id="WP_245734889.1">
    <property type="nucleotide sequence ID" value="NZ_FOSR01000003.1"/>
</dbReference>
<keyword evidence="2 5" id="KW-0238">DNA-binding</keyword>
<dbReference type="SUPFAM" id="SSF46785">
    <property type="entry name" value="Winged helix' DNA-binding domain"/>
    <property type="match status" value="1"/>
</dbReference>
<dbReference type="AlphaFoldDB" id="A0A1I3ZQS9"/>
<dbReference type="Gene3D" id="1.10.10.10">
    <property type="entry name" value="Winged helix-like DNA-binding domain superfamily/Winged helix DNA-binding domain"/>
    <property type="match status" value="1"/>
</dbReference>
<keyword evidence="3" id="KW-0804">Transcription</keyword>
<dbReference type="PANTHER" id="PTHR33154:SF28">
    <property type="entry name" value="HTH-TYPE TRANSCRIPTIONAL REGULATOR YGAV-RELATED"/>
    <property type="match status" value="1"/>
</dbReference>
<dbReference type="SMART" id="SM00418">
    <property type="entry name" value="HTH_ARSR"/>
    <property type="match status" value="1"/>
</dbReference>
<dbReference type="GO" id="GO:0003677">
    <property type="term" value="F:DNA binding"/>
    <property type="evidence" value="ECO:0007669"/>
    <property type="project" value="UniProtKB-KW"/>
</dbReference>
<evidence type="ECO:0000313" key="6">
    <source>
        <dbReference type="Proteomes" id="UP000198725"/>
    </source>
</evidence>
<dbReference type="Pfam" id="PF01022">
    <property type="entry name" value="HTH_5"/>
    <property type="match status" value="1"/>
</dbReference>
<sequence length="108" mass="11927">MKPAPNMTRMRAHAGEASALLKALANEQRLLVLCHLASGELAVGELLERVDLGQSALSQHLAKLREAELVQTRREAQVVYYRLAEGPVQALMGTLHDIYCGPPTRQQR</sequence>
<keyword evidence="6" id="KW-1185">Reference proteome</keyword>
<dbReference type="InterPro" id="IPR011991">
    <property type="entry name" value="ArsR-like_HTH"/>
</dbReference>
<dbReference type="InterPro" id="IPR036390">
    <property type="entry name" value="WH_DNA-bd_sf"/>
</dbReference>
<protein>
    <submittedName>
        <fullName evidence="5">DNA-binding transcriptional regulator, ArsR family</fullName>
    </submittedName>
</protein>
<keyword evidence="1" id="KW-0805">Transcription regulation</keyword>
<dbReference type="PANTHER" id="PTHR33154">
    <property type="entry name" value="TRANSCRIPTIONAL REGULATOR, ARSR FAMILY"/>
    <property type="match status" value="1"/>
</dbReference>
<evidence type="ECO:0000259" key="4">
    <source>
        <dbReference type="PROSITE" id="PS50987"/>
    </source>
</evidence>
<feature type="domain" description="HTH arsR-type" evidence="4">
    <location>
        <begin position="9"/>
        <end position="103"/>
    </location>
</feature>
<dbReference type="PROSITE" id="PS50987">
    <property type="entry name" value="HTH_ARSR_2"/>
    <property type="match status" value="1"/>
</dbReference>
<dbReference type="InterPro" id="IPR051081">
    <property type="entry name" value="HTH_MetalResp_TranReg"/>
</dbReference>
<organism evidence="5 6">
    <name type="scientific">Rhodanobacter glycinis</name>
    <dbReference type="NCBI Taxonomy" id="582702"/>
    <lineage>
        <taxon>Bacteria</taxon>
        <taxon>Pseudomonadati</taxon>
        <taxon>Pseudomonadota</taxon>
        <taxon>Gammaproteobacteria</taxon>
        <taxon>Lysobacterales</taxon>
        <taxon>Rhodanobacteraceae</taxon>
        <taxon>Rhodanobacter</taxon>
    </lineage>
</organism>
<evidence type="ECO:0000256" key="1">
    <source>
        <dbReference type="ARBA" id="ARBA00023015"/>
    </source>
</evidence>
<evidence type="ECO:0000256" key="2">
    <source>
        <dbReference type="ARBA" id="ARBA00023125"/>
    </source>
</evidence>
<reference evidence="6" key="1">
    <citation type="submission" date="2016-10" db="EMBL/GenBank/DDBJ databases">
        <authorList>
            <person name="Varghese N."/>
            <person name="Submissions S."/>
        </authorList>
    </citation>
    <scope>NUCLEOTIDE SEQUENCE [LARGE SCALE GENOMIC DNA]</scope>
    <source>
        <strain evidence="6">MO64</strain>
    </source>
</reference>
<evidence type="ECO:0000313" key="5">
    <source>
        <dbReference type="EMBL" id="SFK46353.1"/>
    </source>
</evidence>
<dbReference type="InterPro" id="IPR001845">
    <property type="entry name" value="HTH_ArsR_DNA-bd_dom"/>
</dbReference>
<dbReference type="PRINTS" id="PR00778">
    <property type="entry name" value="HTHARSR"/>
</dbReference>
<dbReference type="Proteomes" id="UP000198725">
    <property type="component" value="Unassembled WGS sequence"/>
</dbReference>
<gene>
    <name evidence="5" type="ORF">SAMN05192579_10359</name>
</gene>
<dbReference type="GO" id="GO:0003700">
    <property type="term" value="F:DNA-binding transcription factor activity"/>
    <property type="evidence" value="ECO:0007669"/>
    <property type="project" value="InterPro"/>
</dbReference>
<dbReference type="InterPro" id="IPR036388">
    <property type="entry name" value="WH-like_DNA-bd_sf"/>
</dbReference>
<name>A0A1I3ZQS9_9GAMM</name>